<accession>A0ABU0BKD2</accession>
<dbReference type="SUPFAM" id="SSF52540">
    <property type="entry name" value="P-loop containing nucleoside triphosphate hydrolases"/>
    <property type="match status" value="1"/>
</dbReference>
<name>A0ABU0BKD2_9HYPH</name>
<proteinExistence type="predicted"/>
<dbReference type="InterPro" id="IPR017026">
    <property type="entry name" value="ImuA"/>
</dbReference>
<dbReference type="PIRSF" id="PIRSF034285">
    <property type="entry name" value="UCP034285"/>
    <property type="match status" value="1"/>
</dbReference>
<dbReference type="Gene3D" id="3.40.50.300">
    <property type="entry name" value="P-loop containing nucleotide triphosphate hydrolases"/>
    <property type="match status" value="1"/>
</dbReference>
<keyword evidence="2" id="KW-1185">Reference proteome</keyword>
<sequence length="310" mass="33393">MVGTAMARERLFALRETIARLEGKTTPERVVAPPMDGATLERKTTRRLSLGIAALDEALGGGVPLDGLSEIRCRLLVDAGAASGFAAALMSRLQAEEEEQRGRSASPVLWIGETVATMEAGMPHPIGLFHFGLARRNFFHAAPRKLDEALWLAESAVESRAFCVIIFEVRGNPAHFGLTESRRLSLRAKAAGKPLIVLRAGGEEEASSAACRFLAEPAPARPRPLPDGSELAGSIGNPVFRLTLEKSRSPAPFSLFLEWNSHDRRFVLLEQPEHLAVDAPAHSGALFSAPADRSDRTAQMGSVLAFDRAS</sequence>
<dbReference type="RefSeq" id="WP_307225944.1">
    <property type="nucleotide sequence ID" value="NZ_JAUSVF010000001.1"/>
</dbReference>
<protein>
    <submittedName>
        <fullName evidence="1">Protein ImuA</fullName>
    </submittedName>
</protein>
<organism evidence="1 2">
    <name type="scientific">Pararhizobium capsulatum DSM 1112</name>
    <dbReference type="NCBI Taxonomy" id="1121113"/>
    <lineage>
        <taxon>Bacteria</taxon>
        <taxon>Pseudomonadati</taxon>
        <taxon>Pseudomonadota</taxon>
        <taxon>Alphaproteobacteria</taxon>
        <taxon>Hyphomicrobiales</taxon>
        <taxon>Rhizobiaceae</taxon>
        <taxon>Rhizobium/Agrobacterium group</taxon>
        <taxon>Pararhizobium</taxon>
    </lineage>
</organism>
<gene>
    <name evidence="1" type="ORF">QO002_000279</name>
</gene>
<dbReference type="EMBL" id="JAUSVF010000001">
    <property type="protein sequence ID" value="MDQ0318141.1"/>
    <property type="molecule type" value="Genomic_DNA"/>
</dbReference>
<dbReference type="Proteomes" id="UP001230207">
    <property type="component" value="Unassembled WGS sequence"/>
</dbReference>
<dbReference type="InterPro" id="IPR027417">
    <property type="entry name" value="P-loop_NTPase"/>
</dbReference>
<evidence type="ECO:0000313" key="2">
    <source>
        <dbReference type="Proteomes" id="UP001230207"/>
    </source>
</evidence>
<reference evidence="1 2" key="1">
    <citation type="submission" date="2023-07" db="EMBL/GenBank/DDBJ databases">
        <title>Genomic Encyclopedia of Type Strains, Phase IV (KMG-IV): sequencing the most valuable type-strain genomes for metagenomic binning, comparative biology and taxonomic classification.</title>
        <authorList>
            <person name="Goeker M."/>
        </authorList>
    </citation>
    <scope>NUCLEOTIDE SEQUENCE [LARGE SCALE GENOMIC DNA]</scope>
    <source>
        <strain evidence="1 2">DSM 1112</strain>
    </source>
</reference>
<comment type="caution">
    <text evidence="1">The sequence shown here is derived from an EMBL/GenBank/DDBJ whole genome shotgun (WGS) entry which is preliminary data.</text>
</comment>
<evidence type="ECO:0000313" key="1">
    <source>
        <dbReference type="EMBL" id="MDQ0318141.1"/>
    </source>
</evidence>